<dbReference type="Proteomes" id="UP000198418">
    <property type="component" value="Unassembled WGS sequence"/>
</dbReference>
<dbReference type="InterPro" id="IPR010642">
    <property type="entry name" value="Invasion_prot_B"/>
</dbReference>
<evidence type="ECO:0000313" key="3">
    <source>
        <dbReference type="EMBL" id="SNB73766.1"/>
    </source>
</evidence>
<feature type="chain" id="PRO_5013301671" description="Invasion associated locus B family protein" evidence="2">
    <location>
        <begin position="32"/>
        <end position="237"/>
    </location>
</feature>
<evidence type="ECO:0000256" key="2">
    <source>
        <dbReference type="SAM" id="SignalP"/>
    </source>
</evidence>
<accession>A0A212RMS3</accession>
<evidence type="ECO:0000256" key="1">
    <source>
        <dbReference type="SAM" id="MobiDB-lite"/>
    </source>
</evidence>
<dbReference type="InterPro" id="IPR038696">
    <property type="entry name" value="IalB_sf"/>
</dbReference>
<evidence type="ECO:0000313" key="4">
    <source>
        <dbReference type="Proteomes" id="UP000198418"/>
    </source>
</evidence>
<dbReference type="AlphaFoldDB" id="A0A212RMS3"/>
<organism evidence="3 4">
    <name type="scientific">Rhodoblastus acidophilus</name>
    <name type="common">Rhodopseudomonas acidophila</name>
    <dbReference type="NCBI Taxonomy" id="1074"/>
    <lineage>
        <taxon>Bacteria</taxon>
        <taxon>Pseudomonadati</taxon>
        <taxon>Pseudomonadota</taxon>
        <taxon>Alphaproteobacteria</taxon>
        <taxon>Hyphomicrobiales</taxon>
        <taxon>Rhodoblastaceae</taxon>
        <taxon>Rhodoblastus</taxon>
    </lineage>
</organism>
<name>A0A212RMS3_RHOAC</name>
<feature type="signal peptide" evidence="2">
    <location>
        <begin position="1"/>
        <end position="31"/>
    </location>
</feature>
<dbReference type="RefSeq" id="WP_176440439.1">
    <property type="nucleotide sequence ID" value="NZ_FYDG01000005.1"/>
</dbReference>
<dbReference type="Pfam" id="PF06776">
    <property type="entry name" value="IalB"/>
    <property type="match status" value="1"/>
</dbReference>
<feature type="region of interest" description="Disordered" evidence="1">
    <location>
        <begin position="38"/>
        <end position="89"/>
    </location>
</feature>
<reference evidence="4" key="1">
    <citation type="submission" date="2017-06" db="EMBL/GenBank/DDBJ databases">
        <authorList>
            <person name="Varghese N."/>
            <person name="Submissions S."/>
        </authorList>
    </citation>
    <scope>NUCLEOTIDE SEQUENCE [LARGE SCALE GENOMIC DNA]</scope>
    <source>
        <strain evidence="4">DSM 137</strain>
    </source>
</reference>
<dbReference type="Gene3D" id="2.60.40.1880">
    <property type="entry name" value="Invasion associated locus B (IalB) protein"/>
    <property type="match status" value="1"/>
</dbReference>
<evidence type="ECO:0008006" key="5">
    <source>
        <dbReference type="Google" id="ProtNLM"/>
    </source>
</evidence>
<keyword evidence="2" id="KW-0732">Signal</keyword>
<keyword evidence="4" id="KW-1185">Reference proteome</keyword>
<protein>
    <recommendedName>
        <fullName evidence="5">Invasion associated locus B family protein</fullName>
    </recommendedName>
</protein>
<gene>
    <name evidence="3" type="ORF">SAMN06265338_105213</name>
</gene>
<dbReference type="EMBL" id="FYDG01000005">
    <property type="protein sequence ID" value="SNB73766.1"/>
    <property type="molecule type" value="Genomic_DNA"/>
</dbReference>
<sequence>MKPVNGCTMISFFPRNARTLMIGLLAASVCALPPTAGALAKDKKDKPAAASPADSEDAKPAKGKDAKADKGKKAQKADKTEKTDKADKASDANKTLRLGTFGEWGAYQTQGKSKTCYALAKPKSREPKALTRDPAYVFISTRPAENVKNEISIIMGFAMKDGAEATAEIGSTSFSLLAKGANAWVKNPAEETQFIAAMKKGGKLVVTADSVKGKTTTDTYTLTGLAQALDKVHKECP</sequence>
<feature type="compositionally biased region" description="Basic and acidic residues" evidence="1">
    <location>
        <begin position="56"/>
        <end position="89"/>
    </location>
</feature>
<proteinExistence type="predicted"/>